<evidence type="ECO:0000256" key="6">
    <source>
        <dbReference type="ARBA" id="ARBA00022701"/>
    </source>
</evidence>
<gene>
    <name evidence="14" type="ORF">GPUH_LOCUS12822</name>
</gene>
<keyword evidence="15" id="KW-1185">Reference proteome</keyword>
<dbReference type="InterPro" id="IPR001452">
    <property type="entry name" value="SH3_domain"/>
</dbReference>
<keyword evidence="11" id="KW-1133">Transmembrane helix</keyword>
<dbReference type="WBParaSite" id="GPUH_0001283601-mRNA-1">
    <property type="protein sequence ID" value="GPUH_0001283601-mRNA-1"/>
    <property type="gene ID" value="GPUH_0001283601"/>
</dbReference>
<evidence type="ECO:0000259" key="13">
    <source>
        <dbReference type="PROSITE" id="PS50021"/>
    </source>
</evidence>
<dbReference type="PROSITE" id="PS50021">
    <property type="entry name" value="CH"/>
    <property type="match status" value="2"/>
</dbReference>
<dbReference type="Gene3D" id="2.30.30.40">
    <property type="entry name" value="SH3 Domains"/>
    <property type="match status" value="1"/>
</dbReference>
<dbReference type="SMART" id="SM00033">
    <property type="entry name" value="CH"/>
    <property type="match status" value="2"/>
</dbReference>
<dbReference type="EMBL" id="UYRT01079637">
    <property type="protein sequence ID" value="VDN21104.1"/>
    <property type="molecule type" value="Genomic_DNA"/>
</dbReference>
<dbReference type="Pfam" id="PF00018">
    <property type="entry name" value="SH3_1"/>
    <property type="match status" value="1"/>
</dbReference>
<dbReference type="CDD" id="cd00176">
    <property type="entry name" value="SPEC"/>
    <property type="match status" value="4"/>
</dbReference>
<evidence type="ECO:0000313" key="14">
    <source>
        <dbReference type="EMBL" id="VDN21104.1"/>
    </source>
</evidence>
<evidence type="ECO:0000256" key="8">
    <source>
        <dbReference type="ARBA" id="ARBA00023203"/>
    </source>
</evidence>
<keyword evidence="4" id="KW-0597">Phosphoprotein</keyword>
<evidence type="ECO:0000256" key="2">
    <source>
        <dbReference type="ARBA" id="ARBA00022443"/>
    </source>
</evidence>
<dbReference type="GO" id="GO:0005874">
    <property type="term" value="C:microtubule"/>
    <property type="evidence" value="ECO:0007669"/>
    <property type="project" value="UniProtKB-KW"/>
</dbReference>
<proteinExistence type="predicted"/>
<keyword evidence="3" id="KW-0963">Cytoplasm</keyword>
<keyword evidence="11" id="KW-0812">Transmembrane</keyword>
<dbReference type="CDD" id="cd00174">
    <property type="entry name" value="SH3"/>
    <property type="match status" value="1"/>
</dbReference>
<dbReference type="Pfam" id="PF00307">
    <property type="entry name" value="CH"/>
    <property type="match status" value="2"/>
</dbReference>
<dbReference type="PANTHER" id="PTHR11915">
    <property type="entry name" value="SPECTRIN/FILAMIN RELATED CYTOSKELETAL PROTEIN"/>
    <property type="match status" value="1"/>
</dbReference>
<dbReference type="InterPro" id="IPR036028">
    <property type="entry name" value="SH3-like_dom_sf"/>
</dbReference>
<evidence type="ECO:0000313" key="15">
    <source>
        <dbReference type="Proteomes" id="UP000271098"/>
    </source>
</evidence>
<keyword evidence="6" id="KW-0493">Microtubule</keyword>
<evidence type="ECO:0000256" key="5">
    <source>
        <dbReference type="ARBA" id="ARBA00022658"/>
    </source>
</evidence>
<dbReference type="Gene3D" id="1.20.58.60">
    <property type="match status" value="4"/>
</dbReference>
<dbReference type="SUPFAM" id="SSF47576">
    <property type="entry name" value="Calponin-homology domain, CH-domain"/>
    <property type="match status" value="1"/>
</dbReference>
<dbReference type="GO" id="GO:0005737">
    <property type="term" value="C:cytoplasm"/>
    <property type="evidence" value="ECO:0007669"/>
    <property type="project" value="UniProtKB-SubCell"/>
</dbReference>
<dbReference type="PROSITE" id="PS50002">
    <property type="entry name" value="SH3"/>
    <property type="match status" value="1"/>
</dbReference>
<dbReference type="Proteomes" id="UP000271098">
    <property type="component" value="Unassembled WGS sequence"/>
</dbReference>
<evidence type="ECO:0000259" key="12">
    <source>
        <dbReference type="PROSITE" id="PS50002"/>
    </source>
</evidence>
<dbReference type="InterPro" id="IPR018159">
    <property type="entry name" value="Spectrin/alpha-actinin"/>
</dbReference>
<dbReference type="Pfam" id="PF00435">
    <property type="entry name" value="Spectrin"/>
    <property type="match status" value="6"/>
</dbReference>
<keyword evidence="7" id="KW-0677">Repeat</keyword>
<dbReference type="GO" id="GO:0005085">
    <property type="term" value="F:guanyl-nucleotide exchange factor activity"/>
    <property type="evidence" value="ECO:0007669"/>
    <property type="project" value="UniProtKB-KW"/>
</dbReference>
<evidence type="ECO:0000256" key="11">
    <source>
        <dbReference type="SAM" id="Phobius"/>
    </source>
</evidence>
<feature type="domain" description="Calponin-homology (CH)" evidence="13">
    <location>
        <begin position="14"/>
        <end position="117"/>
    </location>
</feature>
<dbReference type="GO" id="GO:0003779">
    <property type="term" value="F:actin binding"/>
    <property type="evidence" value="ECO:0007669"/>
    <property type="project" value="UniProtKB-KW"/>
</dbReference>
<dbReference type="InterPro" id="IPR002017">
    <property type="entry name" value="Spectrin_repeat"/>
</dbReference>
<feature type="coiled-coil region" evidence="10">
    <location>
        <begin position="734"/>
        <end position="768"/>
    </location>
</feature>
<evidence type="ECO:0000256" key="3">
    <source>
        <dbReference type="ARBA" id="ARBA00022490"/>
    </source>
</evidence>
<keyword evidence="8" id="KW-0009">Actin-binding</keyword>
<sequence length="1116" mass="129413">MITAAAVMAAAVMIMLVTIMMLMVITVLQARLEIIDLFVDVGDGVILMKLLEIISSEKLGKPNRGRMRVQKIENLNKTLDFLKKKRIQLENIGAEDILDRNERLILGLIWTIILRFQIDTISIPMDEESGERKHAKDALLLWCQRKTAGYANVKIENFTTSWRNGLAFNALIHAHRPDLINYESLSAQDSIGNLNNAFDVAEKKLEIARLLDAEDVNVAHPDEKSIITYVSLYYHYFAKQKSEMTGARRVAKIVGSLMSSDQLQEDYEMLCSELLLWIQKTIAMLNDRRFPNSLKGIQDELLSFKNYRTAEKPPKYKEKGELEALFFTIQTKRKAMGRKPYIPKQGLFMHDIESAWAHLDHSENDRQLALMSELRRQERLEHMARKFGRKTVLRDAWLREMSAVLHDFDFGKNITQVEASLKKLQAIAADILPREDRFKSLSLMAAELSRENYHDSDKIRLRERELLDKWSQLLAVVEARRRALLSLSDLMGLLRDIDTLSCEIRVLEPQFRSRDVGKHLLGVEDLLGKQEILEAQLNSQGELLKNVSSQALNYIRGKGEQYDVLQRKLDDVSGLYESVVQLCQQRRIALYRARDLYRFIQDDEEEMSWLQEKEDLCISLLKNRDLSATAQLRRIFKNLETEMEGHWQRAKGVIAAGERLIATGQNKDDIQKRIHNLHAKWEQLRKVAEAVGRWLREAEQAHQYFQDANETESWIREKMPLAKSADYGRDEQASESLLSRHTRLEEEIQAYRADMVKLEEMAVELAKTEFIAGAVVHIEEDTEELIVPQVKMLYPYAGNNVDVKKDEVLALIEKSNSDWWRILKQDGTEGYVPANYCRVVEGETVTVAQTITTRKTEREPQSSRNAIMERQEAISADYRKLNNSAQIRRRLLTDTIKLYRFLRECDQFDAWAKETEILLMDTTASDNVLALRKKFNKLENEMNASGKMQLKRINDTAEELVGECHSHSDEIRRRQDVANLLWSKIQNLWKTKQRQLEAAERVAAFIETCEDARSWMQDKFDLLEHKVDMNDPKAVQALQKRYQNLGKDLKPLEEKIWYLRQLADEVKKEHPEEAAKIERMISELVAMHNELQRNSAARIEEAEQTQGHQMFDSAVR</sequence>
<reference evidence="14 15" key="2">
    <citation type="submission" date="2018-11" db="EMBL/GenBank/DDBJ databases">
        <authorList>
            <consortium name="Pathogen Informatics"/>
        </authorList>
    </citation>
    <scope>NUCLEOTIDE SEQUENCE [LARGE SCALE GENOMIC DNA]</scope>
</reference>
<feature type="transmembrane region" description="Helical" evidence="11">
    <location>
        <begin position="7"/>
        <end position="28"/>
    </location>
</feature>
<organism evidence="16">
    <name type="scientific">Gongylonema pulchrum</name>
    <dbReference type="NCBI Taxonomy" id="637853"/>
    <lineage>
        <taxon>Eukaryota</taxon>
        <taxon>Metazoa</taxon>
        <taxon>Ecdysozoa</taxon>
        <taxon>Nematoda</taxon>
        <taxon>Chromadorea</taxon>
        <taxon>Rhabditida</taxon>
        <taxon>Spirurina</taxon>
        <taxon>Spiruromorpha</taxon>
        <taxon>Spiruroidea</taxon>
        <taxon>Gongylonematidae</taxon>
        <taxon>Gongylonema</taxon>
    </lineage>
</organism>
<keyword evidence="10" id="KW-0175">Coiled coil</keyword>
<dbReference type="FunFam" id="1.10.418.10:FF:000001">
    <property type="entry name" value="Actinin alpha 1"/>
    <property type="match status" value="1"/>
</dbReference>
<name>A0A183DVT1_9BILA</name>
<evidence type="ECO:0000256" key="10">
    <source>
        <dbReference type="SAM" id="Coils"/>
    </source>
</evidence>
<dbReference type="InterPro" id="IPR001589">
    <property type="entry name" value="Actinin_actin-bd_CS"/>
</dbReference>
<comment type="subcellular location">
    <subcellularLocation>
        <location evidence="1">Cytoplasm</location>
    </subcellularLocation>
</comment>
<dbReference type="SUPFAM" id="SSF50044">
    <property type="entry name" value="SH3-domain"/>
    <property type="match status" value="1"/>
</dbReference>
<evidence type="ECO:0000256" key="7">
    <source>
        <dbReference type="ARBA" id="ARBA00022737"/>
    </source>
</evidence>
<dbReference type="PROSITE" id="PS00020">
    <property type="entry name" value="ACTININ_2"/>
    <property type="match status" value="1"/>
</dbReference>
<reference evidence="16" key="1">
    <citation type="submission" date="2016-06" db="UniProtKB">
        <authorList>
            <consortium name="WormBaseParasite"/>
        </authorList>
    </citation>
    <scope>IDENTIFICATION</scope>
</reference>
<dbReference type="Gene3D" id="1.10.418.10">
    <property type="entry name" value="Calponin-like domain"/>
    <property type="match status" value="2"/>
</dbReference>
<keyword evidence="5" id="KW-0344">Guanine-nucleotide releasing factor</keyword>
<dbReference type="CDD" id="cd21194">
    <property type="entry name" value="CH_beta_spectrin_rpt2"/>
    <property type="match status" value="1"/>
</dbReference>
<dbReference type="FunFam" id="1.10.418.10:FF:000089">
    <property type="entry name" value="Spectrin beta chain"/>
    <property type="match status" value="1"/>
</dbReference>
<evidence type="ECO:0000256" key="1">
    <source>
        <dbReference type="ARBA" id="ARBA00004496"/>
    </source>
</evidence>
<feature type="domain" description="Calponin-homology (CH)" evidence="13">
    <location>
        <begin position="133"/>
        <end position="238"/>
    </location>
</feature>
<evidence type="ECO:0000256" key="4">
    <source>
        <dbReference type="ARBA" id="ARBA00022553"/>
    </source>
</evidence>
<dbReference type="SUPFAM" id="SSF46966">
    <property type="entry name" value="Spectrin repeat"/>
    <property type="match status" value="7"/>
</dbReference>
<dbReference type="OrthoDB" id="5865767at2759"/>
<dbReference type="SMART" id="SM00150">
    <property type="entry name" value="SPEC"/>
    <property type="match status" value="6"/>
</dbReference>
<accession>A0A183DVT1</accession>
<protein>
    <submittedName>
        <fullName evidence="16">SH3 domain-containing protein</fullName>
    </submittedName>
</protein>
<keyword evidence="2 9" id="KW-0728">SH3 domain</keyword>
<feature type="coiled-coil region" evidence="10">
    <location>
        <begin position="1035"/>
        <end position="1094"/>
    </location>
</feature>
<dbReference type="InterPro" id="IPR036872">
    <property type="entry name" value="CH_dom_sf"/>
</dbReference>
<feature type="domain" description="SH3" evidence="12">
    <location>
        <begin position="785"/>
        <end position="842"/>
    </location>
</feature>
<dbReference type="InterPro" id="IPR001715">
    <property type="entry name" value="CH_dom"/>
</dbReference>
<dbReference type="AlphaFoldDB" id="A0A183DVT1"/>
<keyword evidence="11" id="KW-0472">Membrane</keyword>
<evidence type="ECO:0000256" key="9">
    <source>
        <dbReference type="PROSITE-ProRule" id="PRU00192"/>
    </source>
</evidence>
<dbReference type="SMART" id="SM00326">
    <property type="entry name" value="SH3"/>
    <property type="match status" value="1"/>
</dbReference>
<evidence type="ECO:0000313" key="16">
    <source>
        <dbReference type="WBParaSite" id="GPUH_0001283601-mRNA-1"/>
    </source>
</evidence>